<reference evidence="1" key="1">
    <citation type="submission" date="2021-02" db="EMBL/GenBank/DDBJ databases">
        <title>Psilocybe cubensis genome.</title>
        <authorList>
            <person name="Mckernan K.J."/>
            <person name="Crawford S."/>
            <person name="Trippe A."/>
            <person name="Kane L.T."/>
            <person name="Mclaughlin S."/>
        </authorList>
    </citation>
    <scope>NUCLEOTIDE SEQUENCE [LARGE SCALE GENOMIC DNA]</scope>
    <source>
        <strain evidence="1">MGC-MH-2018</strain>
    </source>
</reference>
<evidence type="ECO:0000313" key="1">
    <source>
        <dbReference type="EMBL" id="KAG5169723.1"/>
    </source>
</evidence>
<evidence type="ECO:0008006" key="2">
    <source>
        <dbReference type="Google" id="ProtNLM"/>
    </source>
</evidence>
<dbReference type="AlphaFoldDB" id="A0A8H7Y1Z6"/>
<dbReference type="EMBL" id="JAFIQS010000005">
    <property type="protein sequence ID" value="KAG5169723.1"/>
    <property type="molecule type" value="Genomic_DNA"/>
</dbReference>
<name>A0A8H7Y1Z6_PSICU</name>
<sequence>MDAIQPIPLLELPQEIVELIIEYVAILKPVAEARTSLQACSLVSRSFSYWARQQLWRIIVFPLHSGTIKAAHVFINKRANKFIRTLQKIQDKGFISNIHSLHLVFEDPPQTPYTPKILQHRCLNPETSPLQMALLQLLASATLRTFTLSNVTGLSAEIVIAAFFSKNLQEITIHRSVMRIERRFGGSPFIPKITGELANLTRLEITGGYYFEILYMLVKRAEKLRIQPSPLFPNLQTLVLSVPGHEDAMIMLCENILNFASNLQSVEFEIHHAYFRGQFVSYDYLESFSHMDSLFTFRLRTIAPSTVKWVESSQRALLNFFTVRNLAKYVRTIELHYQFSEWRTHTEGDSLGTFDQGEYWEAVDRLLTSEVFIHLELVKISISIRYYPSIHNKTYPIPPEELDDFAEFTLPRINKASHIRLELNGEFIFSREQAF</sequence>
<gene>
    <name evidence="1" type="ORF">JR316_006280</name>
</gene>
<proteinExistence type="predicted"/>
<dbReference type="OrthoDB" id="2998903at2759"/>
<protein>
    <recommendedName>
        <fullName evidence="2">F-box domain-containing protein</fullName>
    </recommendedName>
</protein>
<accession>A0A8H7Y1Z6</accession>
<organism evidence="1">
    <name type="scientific">Psilocybe cubensis</name>
    <name type="common">Psychedelic mushroom</name>
    <name type="synonym">Stropharia cubensis</name>
    <dbReference type="NCBI Taxonomy" id="181762"/>
    <lineage>
        <taxon>Eukaryota</taxon>
        <taxon>Fungi</taxon>
        <taxon>Dikarya</taxon>
        <taxon>Basidiomycota</taxon>
        <taxon>Agaricomycotina</taxon>
        <taxon>Agaricomycetes</taxon>
        <taxon>Agaricomycetidae</taxon>
        <taxon>Agaricales</taxon>
        <taxon>Agaricineae</taxon>
        <taxon>Strophariaceae</taxon>
        <taxon>Psilocybe</taxon>
    </lineage>
</organism>
<comment type="caution">
    <text evidence="1">The sequence shown here is derived from an EMBL/GenBank/DDBJ whole genome shotgun (WGS) entry which is preliminary data.</text>
</comment>